<dbReference type="EMBL" id="FMVC01000002">
    <property type="protein sequence ID" value="SCY32158.1"/>
    <property type="molecule type" value="Genomic_DNA"/>
</dbReference>
<proteinExistence type="predicted"/>
<name>A0ABY0LLJ0_9FLAO</name>
<sequence length="48" mass="5769">MLIDNCFTIFGKYYRDVVFVLEISKRENLNQCNSENLNSEFKVEDFNK</sequence>
<dbReference type="Proteomes" id="UP000199307">
    <property type="component" value="Unassembled WGS sequence"/>
</dbReference>
<evidence type="ECO:0000313" key="2">
    <source>
        <dbReference type="Proteomes" id="UP000199307"/>
    </source>
</evidence>
<keyword evidence="2" id="KW-1185">Reference proteome</keyword>
<comment type="caution">
    <text evidence="1">The sequence shown here is derived from an EMBL/GenBank/DDBJ whole genome shotgun (WGS) entry which is preliminary data.</text>
</comment>
<evidence type="ECO:0000313" key="1">
    <source>
        <dbReference type="EMBL" id="SCY32158.1"/>
    </source>
</evidence>
<gene>
    <name evidence="1" type="ORF">SAMN02927916_1858</name>
</gene>
<accession>A0ABY0LLJ0</accession>
<organism evidence="1 2">
    <name type="scientific">Flavobacterium anhuiense</name>
    <dbReference type="NCBI Taxonomy" id="459526"/>
    <lineage>
        <taxon>Bacteria</taxon>
        <taxon>Pseudomonadati</taxon>
        <taxon>Bacteroidota</taxon>
        <taxon>Flavobacteriia</taxon>
        <taxon>Flavobacteriales</taxon>
        <taxon>Flavobacteriaceae</taxon>
        <taxon>Flavobacterium</taxon>
    </lineage>
</organism>
<reference evidence="1 2" key="1">
    <citation type="submission" date="2016-10" db="EMBL/GenBank/DDBJ databases">
        <authorList>
            <person name="Varghese N."/>
            <person name="Submissions S."/>
        </authorList>
    </citation>
    <scope>NUCLEOTIDE SEQUENCE [LARGE SCALE GENOMIC DNA]</scope>
    <source>
        <strain evidence="1 2">CGMCC 1.6859</strain>
    </source>
</reference>
<protein>
    <submittedName>
        <fullName evidence="1">Uncharacterized protein</fullName>
    </submittedName>
</protein>